<evidence type="ECO:0000313" key="2">
    <source>
        <dbReference type="EMBL" id="TWG14396.1"/>
    </source>
</evidence>
<evidence type="ECO:0000313" key="3">
    <source>
        <dbReference type="Proteomes" id="UP000320239"/>
    </source>
</evidence>
<feature type="region of interest" description="Disordered" evidence="1">
    <location>
        <begin position="80"/>
        <end position="117"/>
    </location>
</feature>
<dbReference type="AlphaFoldDB" id="A0A561VS12"/>
<sequence length="117" mass="11934">MSGDVSALFSHSTEPPPTGGTPVQPAALRFSHPAQDAAGERAGHPAAASARLFSHVRDGSARAEDGAAWPDGRERVAGVEELTEGGDRAGRANDPAQGTQERRHGAGRDTDTGPADG</sequence>
<evidence type="ECO:0000256" key="1">
    <source>
        <dbReference type="SAM" id="MobiDB-lite"/>
    </source>
</evidence>
<dbReference type="Proteomes" id="UP000320239">
    <property type="component" value="Unassembled WGS sequence"/>
</dbReference>
<name>A0A561VS12_ACTTI</name>
<feature type="region of interest" description="Disordered" evidence="1">
    <location>
        <begin position="1"/>
        <end position="47"/>
    </location>
</feature>
<organism evidence="2 3">
    <name type="scientific">Actinoplanes teichomyceticus</name>
    <dbReference type="NCBI Taxonomy" id="1867"/>
    <lineage>
        <taxon>Bacteria</taxon>
        <taxon>Bacillati</taxon>
        <taxon>Actinomycetota</taxon>
        <taxon>Actinomycetes</taxon>
        <taxon>Micromonosporales</taxon>
        <taxon>Micromonosporaceae</taxon>
        <taxon>Actinoplanes</taxon>
    </lineage>
</organism>
<dbReference type="EMBL" id="VIWY01000004">
    <property type="protein sequence ID" value="TWG14396.1"/>
    <property type="molecule type" value="Genomic_DNA"/>
</dbReference>
<keyword evidence="3" id="KW-1185">Reference proteome</keyword>
<dbReference type="RefSeq" id="WP_145830976.1">
    <property type="nucleotide sequence ID" value="NZ_BOMX01000081.1"/>
</dbReference>
<protein>
    <submittedName>
        <fullName evidence="2">Uncharacterized protein</fullName>
    </submittedName>
</protein>
<comment type="caution">
    <text evidence="2">The sequence shown here is derived from an EMBL/GenBank/DDBJ whole genome shotgun (WGS) entry which is preliminary data.</text>
</comment>
<feature type="compositionally biased region" description="Basic and acidic residues" evidence="1">
    <location>
        <begin position="100"/>
        <end position="111"/>
    </location>
</feature>
<proteinExistence type="predicted"/>
<reference evidence="2 3" key="1">
    <citation type="submission" date="2019-06" db="EMBL/GenBank/DDBJ databases">
        <title>Sequencing the genomes of 1000 actinobacteria strains.</title>
        <authorList>
            <person name="Klenk H.-P."/>
        </authorList>
    </citation>
    <scope>NUCLEOTIDE SEQUENCE [LARGE SCALE GENOMIC DNA]</scope>
    <source>
        <strain evidence="2 3">DSM 43866</strain>
    </source>
</reference>
<accession>A0A561VS12</accession>
<gene>
    <name evidence="2" type="ORF">FHX34_104696</name>
</gene>